<evidence type="ECO:0000256" key="1">
    <source>
        <dbReference type="ARBA" id="ARBA00000085"/>
    </source>
</evidence>
<dbReference type="Pfam" id="PF13493">
    <property type="entry name" value="DUF4118"/>
    <property type="match status" value="1"/>
</dbReference>
<keyword evidence="4" id="KW-0597">Phosphoprotein</keyword>
<evidence type="ECO:0000256" key="7">
    <source>
        <dbReference type="ARBA" id="ARBA00022741"/>
    </source>
</evidence>
<dbReference type="PROSITE" id="PS50109">
    <property type="entry name" value="HIS_KIN"/>
    <property type="match status" value="1"/>
</dbReference>
<keyword evidence="16" id="KW-1185">Reference proteome</keyword>
<dbReference type="EC" id="2.7.13.3" evidence="3"/>
<dbReference type="HOGENOM" id="CLU_000445_114_57_5"/>
<sequence>MLTLPRRLLELGIRDRSPSWRWGVAALLLVAALLARLLADPYLPPGFPFLTFFPAVIVTAFLCGTAPGLTVGALSGLAAWYLFIEPLHSFGMQSSVALALGFFMGVVGLDVLLIHVMNQSLRQLRAESARRSREAELSQLLARTREVMFEELQHRVSNNLQVLAAMMMLQRGAVQEPEARRVLDNAAQRLELIGRLQRSLHRPGEAGLPFGRFLEGLCQDVLQASGAQSVTAEIEAEPVALAPERTVPVALITAELVANAVEHAFRGGPGRLRIGLRREEGGTLALSVRDDGAGLAPGFVAAESRSLGLRIVHALAEQIGGRFEMRAAPGGGTLCRLVFAAE</sequence>
<keyword evidence="12 13" id="KW-0472">Membrane</keyword>
<comment type="caution">
    <text evidence="15">The sequence shown here is derived from an EMBL/GenBank/DDBJ whole genome shotgun (WGS) entry which is preliminary data.</text>
</comment>
<accession>D5RI28</accession>
<comment type="subcellular location">
    <subcellularLocation>
        <location evidence="2">Membrane</location>
        <topology evidence="2">Multi-pass membrane protein</topology>
    </subcellularLocation>
</comment>
<dbReference type="RefSeq" id="WP_007003797.1">
    <property type="nucleotide sequence ID" value="NZ_GG770778.1"/>
</dbReference>
<evidence type="ECO:0000256" key="13">
    <source>
        <dbReference type="SAM" id="Phobius"/>
    </source>
</evidence>
<feature type="transmembrane region" description="Helical" evidence="13">
    <location>
        <begin position="96"/>
        <end position="117"/>
    </location>
</feature>
<comment type="catalytic activity">
    <reaction evidence="1">
        <text>ATP + protein L-histidine = ADP + protein N-phospho-L-histidine.</text>
        <dbReference type="EC" id="2.7.13.3"/>
    </reaction>
</comment>
<dbReference type="EMBL" id="ADVL01000125">
    <property type="protein sequence ID" value="EFH13057.1"/>
    <property type="molecule type" value="Genomic_DNA"/>
</dbReference>
<evidence type="ECO:0000256" key="6">
    <source>
        <dbReference type="ARBA" id="ARBA00022692"/>
    </source>
</evidence>
<keyword evidence="10 13" id="KW-1133">Transmembrane helix</keyword>
<keyword evidence="5" id="KW-0808">Transferase</keyword>
<feature type="transmembrane region" description="Helical" evidence="13">
    <location>
        <begin position="55"/>
        <end position="84"/>
    </location>
</feature>
<dbReference type="InterPro" id="IPR025201">
    <property type="entry name" value="KdpD_TM"/>
</dbReference>
<feature type="domain" description="Histidine kinase" evidence="14">
    <location>
        <begin position="151"/>
        <end position="342"/>
    </location>
</feature>
<gene>
    <name evidence="15" type="ORF">HMPREF0731_0738</name>
</gene>
<dbReference type="SMART" id="SM00387">
    <property type="entry name" value="HATPase_c"/>
    <property type="match status" value="1"/>
</dbReference>
<dbReference type="GO" id="GO:0016020">
    <property type="term" value="C:membrane"/>
    <property type="evidence" value="ECO:0007669"/>
    <property type="project" value="UniProtKB-SubCell"/>
</dbReference>
<dbReference type="Pfam" id="PF07568">
    <property type="entry name" value="HisKA_2"/>
    <property type="match status" value="1"/>
</dbReference>
<dbReference type="GO" id="GO:0004673">
    <property type="term" value="F:protein histidine kinase activity"/>
    <property type="evidence" value="ECO:0007669"/>
    <property type="project" value="UniProtKB-EC"/>
</dbReference>
<keyword evidence="9" id="KW-0067">ATP-binding</keyword>
<evidence type="ECO:0000259" key="14">
    <source>
        <dbReference type="PROSITE" id="PS50109"/>
    </source>
</evidence>
<keyword evidence="7" id="KW-0547">Nucleotide-binding</keyword>
<evidence type="ECO:0000256" key="12">
    <source>
        <dbReference type="ARBA" id="ARBA00023136"/>
    </source>
</evidence>
<evidence type="ECO:0000256" key="4">
    <source>
        <dbReference type="ARBA" id="ARBA00022553"/>
    </source>
</evidence>
<evidence type="ECO:0000256" key="5">
    <source>
        <dbReference type="ARBA" id="ARBA00022679"/>
    </source>
</evidence>
<dbReference type="AlphaFoldDB" id="D5RI28"/>
<dbReference type="Gene3D" id="1.20.120.620">
    <property type="entry name" value="Backbone structure of the membrane domain of e. Coli histidine kinase receptor kdpd"/>
    <property type="match status" value="1"/>
</dbReference>
<dbReference type="InterPro" id="IPR005467">
    <property type="entry name" value="His_kinase_dom"/>
</dbReference>
<evidence type="ECO:0000313" key="15">
    <source>
        <dbReference type="EMBL" id="EFH13057.1"/>
    </source>
</evidence>
<reference evidence="15 16" key="1">
    <citation type="submission" date="2010-04" db="EMBL/GenBank/DDBJ databases">
        <authorList>
            <person name="Qin X."/>
            <person name="Bachman B."/>
            <person name="Battles P."/>
            <person name="Bell A."/>
            <person name="Bess C."/>
            <person name="Bickham C."/>
            <person name="Chaboub L."/>
            <person name="Chen D."/>
            <person name="Coyle M."/>
            <person name="Deiros D.R."/>
            <person name="Dinh H."/>
            <person name="Forbes L."/>
            <person name="Fowler G."/>
            <person name="Francisco L."/>
            <person name="Fu Q."/>
            <person name="Gubbala S."/>
            <person name="Hale W."/>
            <person name="Han Y."/>
            <person name="Hemphill L."/>
            <person name="Highlander S.K."/>
            <person name="Hirani K."/>
            <person name="Hogues M."/>
            <person name="Jackson L."/>
            <person name="Jakkamsetti A."/>
            <person name="Javaid M."/>
            <person name="Jiang H."/>
            <person name="Korchina V."/>
            <person name="Kovar C."/>
            <person name="Lara F."/>
            <person name="Lee S."/>
            <person name="Mata R."/>
            <person name="Mathew T."/>
            <person name="Moen C."/>
            <person name="Morales K."/>
            <person name="Munidasa M."/>
            <person name="Nazareth L."/>
            <person name="Ngo R."/>
            <person name="Nguyen L."/>
            <person name="Okwuonu G."/>
            <person name="Ongeri F."/>
            <person name="Patil S."/>
            <person name="Petrosino J."/>
            <person name="Pham C."/>
            <person name="Pham P."/>
            <person name="Pu L.-L."/>
            <person name="Puazo M."/>
            <person name="Raj R."/>
            <person name="Reid J."/>
            <person name="Rouhana J."/>
            <person name="Saada N."/>
            <person name="Shang Y."/>
            <person name="Simmons D."/>
            <person name="Thornton R."/>
            <person name="Warren J."/>
            <person name="Weissenberger G."/>
            <person name="Zhang J."/>
            <person name="Zhang L."/>
            <person name="Zhou C."/>
            <person name="Zhu D."/>
            <person name="Muzny D."/>
            <person name="Worley K."/>
            <person name="Gibbs R."/>
        </authorList>
    </citation>
    <scope>NUCLEOTIDE SEQUENCE [LARGE SCALE GENOMIC DNA]</scope>
    <source>
        <strain evidence="15 16">ATCC 49957</strain>
    </source>
</reference>
<evidence type="ECO:0000256" key="3">
    <source>
        <dbReference type="ARBA" id="ARBA00012438"/>
    </source>
</evidence>
<dbReference type="PANTHER" id="PTHR41523">
    <property type="entry name" value="TWO-COMPONENT SYSTEM SENSOR PROTEIN"/>
    <property type="match status" value="1"/>
</dbReference>
<dbReference type="InterPro" id="IPR011495">
    <property type="entry name" value="Sig_transdc_His_kin_sub2_dim/P"/>
</dbReference>
<evidence type="ECO:0000256" key="10">
    <source>
        <dbReference type="ARBA" id="ARBA00022989"/>
    </source>
</evidence>
<evidence type="ECO:0000256" key="2">
    <source>
        <dbReference type="ARBA" id="ARBA00004141"/>
    </source>
</evidence>
<dbReference type="InterPro" id="IPR003594">
    <property type="entry name" value="HATPase_dom"/>
</dbReference>
<keyword evidence="6 13" id="KW-0812">Transmembrane</keyword>
<dbReference type="SUPFAM" id="SSF55874">
    <property type="entry name" value="ATPase domain of HSP90 chaperone/DNA topoisomerase II/histidine kinase"/>
    <property type="match status" value="1"/>
</dbReference>
<evidence type="ECO:0000256" key="8">
    <source>
        <dbReference type="ARBA" id="ARBA00022777"/>
    </source>
</evidence>
<dbReference type="InterPro" id="IPR036890">
    <property type="entry name" value="HATPase_C_sf"/>
</dbReference>
<dbReference type="OrthoDB" id="7991996at2"/>
<keyword evidence="11" id="KW-0902">Two-component regulatory system</keyword>
<dbReference type="Proteomes" id="UP000005324">
    <property type="component" value="Unassembled WGS sequence"/>
</dbReference>
<evidence type="ECO:0000256" key="11">
    <source>
        <dbReference type="ARBA" id="ARBA00023012"/>
    </source>
</evidence>
<evidence type="ECO:0000256" key="9">
    <source>
        <dbReference type="ARBA" id="ARBA00022840"/>
    </source>
</evidence>
<protein>
    <recommendedName>
        <fullName evidence="3">histidine kinase</fullName>
        <ecNumber evidence="3">2.7.13.3</ecNumber>
    </recommendedName>
</protein>
<dbReference type="InterPro" id="IPR038318">
    <property type="entry name" value="KdpD_sf"/>
</dbReference>
<name>D5RI28_9PROT</name>
<organism evidence="15 16">
    <name type="scientific">Pseudoroseomonas cervicalis ATCC 49957</name>
    <dbReference type="NCBI Taxonomy" id="525371"/>
    <lineage>
        <taxon>Bacteria</taxon>
        <taxon>Pseudomonadati</taxon>
        <taxon>Pseudomonadota</taxon>
        <taxon>Alphaproteobacteria</taxon>
        <taxon>Acetobacterales</taxon>
        <taxon>Roseomonadaceae</taxon>
        <taxon>Roseomonas</taxon>
    </lineage>
</organism>
<proteinExistence type="predicted"/>
<evidence type="ECO:0000313" key="16">
    <source>
        <dbReference type="Proteomes" id="UP000005324"/>
    </source>
</evidence>
<dbReference type="GO" id="GO:0000160">
    <property type="term" value="P:phosphorelay signal transduction system"/>
    <property type="evidence" value="ECO:0007669"/>
    <property type="project" value="UniProtKB-KW"/>
</dbReference>
<dbReference type="Pfam" id="PF02518">
    <property type="entry name" value="HATPase_c"/>
    <property type="match status" value="1"/>
</dbReference>
<dbReference type="GO" id="GO:0005524">
    <property type="term" value="F:ATP binding"/>
    <property type="evidence" value="ECO:0007669"/>
    <property type="project" value="UniProtKB-KW"/>
</dbReference>
<dbReference type="Gene3D" id="3.30.565.10">
    <property type="entry name" value="Histidine kinase-like ATPase, C-terminal domain"/>
    <property type="match status" value="1"/>
</dbReference>
<keyword evidence="8 15" id="KW-0418">Kinase</keyword>
<dbReference type="PANTHER" id="PTHR41523:SF8">
    <property type="entry name" value="ETHYLENE RESPONSE SENSOR PROTEIN"/>
    <property type="match status" value="1"/>
</dbReference>